<dbReference type="Proteomes" id="UP001597413">
    <property type="component" value="Unassembled WGS sequence"/>
</dbReference>
<name>A0ABW5A6Y6_9RHOB</name>
<dbReference type="RefSeq" id="WP_377388422.1">
    <property type="nucleotide sequence ID" value="NZ_JBHUIX010000005.1"/>
</dbReference>
<evidence type="ECO:0000313" key="2">
    <source>
        <dbReference type="Proteomes" id="UP001597413"/>
    </source>
</evidence>
<dbReference type="EMBL" id="JBHUIX010000005">
    <property type="protein sequence ID" value="MFD2173704.1"/>
    <property type="molecule type" value="Genomic_DNA"/>
</dbReference>
<protein>
    <submittedName>
        <fullName evidence="1">Uncharacterized protein</fullName>
    </submittedName>
</protein>
<comment type="caution">
    <text evidence="1">The sequence shown here is derived from an EMBL/GenBank/DDBJ whole genome shotgun (WGS) entry which is preliminary data.</text>
</comment>
<evidence type="ECO:0000313" key="1">
    <source>
        <dbReference type="EMBL" id="MFD2173704.1"/>
    </source>
</evidence>
<accession>A0ABW5A6Y6</accession>
<organism evidence="1 2">
    <name type="scientific">Rhodobacter lacus</name>
    <dbReference type="NCBI Taxonomy" id="1641972"/>
    <lineage>
        <taxon>Bacteria</taxon>
        <taxon>Pseudomonadati</taxon>
        <taxon>Pseudomonadota</taxon>
        <taxon>Alphaproteobacteria</taxon>
        <taxon>Rhodobacterales</taxon>
        <taxon>Rhodobacter group</taxon>
        <taxon>Rhodobacter</taxon>
    </lineage>
</organism>
<sequence length="231" mass="26488">MNGFGFPIETTLPYLQVFADSLQWVAWPFATYFGARLFREPLAKLLENLRSVSHGESSAVFSPPEQDHLRPLKNDIMDKPVSGSEAPPSILNCDSGGLTEAQKMIREKVKEEFESIPDNVVRDRIIDALAIERIQRHFAFAYADIFGSQIEALEFLNQNRGSLDISVARRKFADLQEKLAPLRAWRFEQYVKYLEDFKLIEVLPDSVKLTPLGKEFIVWIDWLGLSKNRNL</sequence>
<reference evidence="2" key="1">
    <citation type="journal article" date="2019" name="Int. J. Syst. Evol. Microbiol.">
        <title>The Global Catalogue of Microorganisms (GCM) 10K type strain sequencing project: providing services to taxonomists for standard genome sequencing and annotation.</title>
        <authorList>
            <consortium name="The Broad Institute Genomics Platform"/>
            <consortium name="The Broad Institute Genome Sequencing Center for Infectious Disease"/>
            <person name="Wu L."/>
            <person name="Ma J."/>
        </authorList>
    </citation>
    <scope>NUCLEOTIDE SEQUENCE [LARGE SCALE GENOMIC DNA]</scope>
    <source>
        <strain evidence="2">CCUG 55131</strain>
    </source>
</reference>
<proteinExistence type="predicted"/>
<keyword evidence="2" id="KW-1185">Reference proteome</keyword>
<gene>
    <name evidence="1" type="ORF">ACFSM0_06365</name>
</gene>